<gene>
    <name evidence="2" type="ORF">NEMBOFW57_000722</name>
</gene>
<protein>
    <recommendedName>
        <fullName evidence="4">UspA domain-containing protein</fullName>
    </recommendedName>
</protein>
<feature type="region of interest" description="Disordered" evidence="1">
    <location>
        <begin position="1"/>
        <end position="137"/>
    </location>
</feature>
<name>A0AAD4HXB6_9PEZI</name>
<dbReference type="Proteomes" id="UP001197093">
    <property type="component" value="Unassembled WGS sequence"/>
</dbReference>
<reference evidence="2" key="1">
    <citation type="submission" date="2023-02" db="EMBL/GenBank/DDBJ databases">
        <authorList>
            <person name="Palmer J.M."/>
        </authorList>
    </citation>
    <scope>NUCLEOTIDE SEQUENCE</scope>
    <source>
        <strain evidence="2">FW57</strain>
    </source>
</reference>
<comment type="caution">
    <text evidence="2">The sequence shown here is derived from an EMBL/GenBank/DDBJ whole genome shotgun (WGS) entry which is preliminary data.</text>
</comment>
<sequence>MAKTNHVARLTTTSSPALSKSPDSDVSPGTKLPSPPADYFSTSGVNGNSKSNGARPAFVAASTGASTTTTLTSISEEFHPDSSRHSSNDSGRPFDGHRKSSTASVTFRSPRNPSLPQGNPRKTDNRRLRESSPSPVRFEQHVGFDNLPVGEATKNNPSSFTLQARHQGYHPSRRSRTFMIGVDEHAYSDCALVWLLNNMVDDGDEVICVRVVENASRPDKNYQEEAKRLLEGIKSKNDLNKSISIVLEYSVGKLHDTFQQLVGLMNTRNSFSKYCLQYSPIPVVVVRPDDKRLKKREKRTQDPSRQSYAAMLAYNSGRHEADSEASSIYEFEKGISADEEAHRVAAAIGLPARFDPTIKPYKPRDAQRRRSSPSSLTSGRTTSLSPPPTPLPNESGEEESDNDEDEFEVEAVSGHQLAQGGRKQTGLEREQKERLHAMEVGEAAALLKSGKSNQDEEDDDDDESQERASGDAPKS</sequence>
<feature type="compositionally biased region" description="Low complexity" evidence="1">
    <location>
        <begin position="60"/>
        <end position="73"/>
    </location>
</feature>
<feature type="region of interest" description="Disordered" evidence="1">
    <location>
        <begin position="354"/>
        <end position="475"/>
    </location>
</feature>
<feature type="compositionally biased region" description="Low complexity" evidence="1">
    <location>
        <begin position="372"/>
        <end position="384"/>
    </location>
</feature>
<accession>A0AAD4HXB6</accession>
<feature type="compositionally biased region" description="Basic and acidic residues" evidence="1">
    <location>
        <begin position="121"/>
        <end position="130"/>
    </location>
</feature>
<feature type="compositionally biased region" description="Acidic residues" evidence="1">
    <location>
        <begin position="395"/>
        <end position="409"/>
    </location>
</feature>
<feature type="compositionally biased region" description="Polar residues" evidence="1">
    <location>
        <begin position="101"/>
        <end position="117"/>
    </location>
</feature>
<dbReference type="SUPFAM" id="SSF52402">
    <property type="entry name" value="Adenine nucleotide alpha hydrolases-like"/>
    <property type="match status" value="1"/>
</dbReference>
<feature type="compositionally biased region" description="Basic and acidic residues" evidence="1">
    <location>
        <begin position="425"/>
        <end position="439"/>
    </location>
</feature>
<evidence type="ECO:0000313" key="2">
    <source>
        <dbReference type="EMBL" id="KAG7290719.1"/>
    </source>
</evidence>
<dbReference type="EMBL" id="JAHCVI010000001">
    <property type="protein sequence ID" value="KAG7290719.1"/>
    <property type="molecule type" value="Genomic_DNA"/>
</dbReference>
<evidence type="ECO:0000256" key="1">
    <source>
        <dbReference type="SAM" id="MobiDB-lite"/>
    </source>
</evidence>
<dbReference type="Gene3D" id="3.40.50.12370">
    <property type="match status" value="1"/>
</dbReference>
<dbReference type="PANTHER" id="PTHR47815">
    <property type="entry name" value="UNIVERSAL STRESS PROTEIN A FAMILY PROTEIN C25B2.10"/>
    <property type="match status" value="1"/>
</dbReference>
<evidence type="ECO:0008006" key="4">
    <source>
        <dbReference type="Google" id="ProtNLM"/>
    </source>
</evidence>
<organism evidence="2 3">
    <name type="scientific">Staphylotrichum longicolle</name>
    <dbReference type="NCBI Taxonomy" id="669026"/>
    <lineage>
        <taxon>Eukaryota</taxon>
        <taxon>Fungi</taxon>
        <taxon>Dikarya</taxon>
        <taxon>Ascomycota</taxon>
        <taxon>Pezizomycotina</taxon>
        <taxon>Sordariomycetes</taxon>
        <taxon>Sordariomycetidae</taxon>
        <taxon>Sordariales</taxon>
        <taxon>Chaetomiaceae</taxon>
        <taxon>Staphylotrichum</taxon>
    </lineage>
</organism>
<keyword evidence="3" id="KW-1185">Reference proteome</keyword>
<feature type="compositionally biased region" description="Acidic residues" evidence="1">
    <location>
        <begin position="455"/>
        <end position="464"/>
    </location>
</feature>
<proteinExistence type="predicted"/>
<feature type="compositionally biased region" description="Polar residues" evidence="1">
    <location>
        <begin position="40"/>
        <end position="52"/>
    </location>
</feature>
<dbReference type="CDD" id="cd23659">
    <property type="entry name" value="USP_At3g01520-like"/>
    <property type="match status" value="1"/>
</dbReference>
<feature type="compositionally biased region" description="Basic and acidic residues" evidence="1">
    <location>
        <begin position="465"/>
        <end position="475"/>
    </location>
</feature>
<feature type="compositionally biased region" description="Basic and acidic residues" evidence="1">
    <location>
        <begin position="76"/>
        <end position="98"/>
    </location>
</feature>
<dbReference type="AlphaFoldDB" id="A0AAD4HXB6"/>
<evidence type="ECO:0000313" key="3">
    <source>
        <dbReference type="Proteomes" id="UP001197093"/>
    </source>
</evidence>
<dbReference type="PANTHER" id="PTHR47815:SF1">
    <property type="entry name" value="UNIVERSAL STRESS PROTEIN A FAMILY PROTEIN C25B2.10"/>
    <property type="match status" value="1"/>
</dbReference>